<accession>A0A1A8X673</accession>
<dbReference type="EMBL" id="FLQV01001205">
    <property type="protein sequence ID" value="SBS99257.1"/>
    <property type="molecule type" value="Genomic_DNA"/>
</dbReference>
<dbReference type="AlphaFoldDB" id="A0A1A8X673"/>
<protein>
    <submittedName>
        <fullName evidence="1">PIR Superfamily Protein</fullName>
    </submittedName>
</protein>
<name>A0A1A8X673_PLAOA</name>
<sequence>MSIIRKEDIFSNKYFEELKKSINFEEIISYLNYIIDIIVESVQKLILLERVLLGHNMDTYTMDELKKYVALNC</sequence>
<dbReference type="Proteomes" id="UP000078546">
    <property type="component" value="Unassembled WGS sequence"/>
</dbReference>
<evidence type="ECO:0000313" key="2">
    <source>
        <dbReference type="Proteomes" id="UP000078546"/>
    </source>
</evidence>
<evidence type="ECO:0000313" key="1">
    <source>
        <dbReference type="EMBL" id="SBS99257.1"/>
    </source>
</evidence>
<proteinExistence type="predicted"/>
<gene>
    <name evidence="1" type="ORF">POVCU1_051590</name>
</gene>
<reference evidence="2" key="1">
    <citation type="submission" date="2016-05" db="EMBL/GenBank/DDBJ databases">
        <authorList>
            <person name="Naeem Raeece"/>
        </authorList>
    </citation>
    <scope>NUCLEOTIDE SEQUENCE [LARGE SCALE GENOMIC DNA]</scope>
</reference>
<organism evidence="1 2">
    <name type="scientific">Plasmodium ovale curtisi</name>
    <dbReference type="NCBI Taxonomy" id="864141"/>
    <lineage>
        <taxon>Eukaryota</taxon>
        <taxon>Sar</taxon>
        <taxon>Alveolata</taxon>
        <taxon>Apicomplexa</taxon>
        <taxon>Aconoidasida</taxon>
        <taxon>Haemosporida</taxon>
        <taxon>Plasmodiidae</taxon>
        <taxon>Plasmodium</taxon>
        <taxon>Plasmodium (Plasmodium)</taxon>
    </lineage>
</organism>